<keyword evidence="2" id="KW-0472">Membrane</keyword>
<feature type="transmembrane region" description="Helical" evidence="2">
    <location>
        <begin position="44"/>
        <end position="64"/>
    </location>
</feature>
<dbReference type="AlphaFoldDB" id="A0A8T0HE22"/>
<organism evidence="3 4">
    <name type="scientific">Ceratodon purpureus</name>
    <name type="common">Fire moss</name>
    <name type="synonym">Dicranum purpureum</name>
    <dbReference type="NCBI Taxonomy" id="3225"/>
    <lineage>
        <taxon>Eukaryota</taxon>
        <taxon>Viridiplantae</taxon>
        <taxon>Streptophyta</taxon>
        <taxon>Embryophyta</taxon>
        <taxon>Bryophyta</taxon>
        <taxon>Bryophytina</taxon>
        <taxon>Bryopsida</taxon>
        <taxon>Dicranidae</taxon>
        <taxon>Pseudoditrichales</taxon>
        <taxon>Ditrichaceae</taxon>
        <taxon>Ceratodon</taxon>
    </lineage>
</organism>
<feature type="compositionally biased region" description="Basic and acidic residues" evidence="1">
    <location>
        <begin position="361"/>
        <end position="402"/>
    </location>
</feature>
<feature type="region of interest" description="Disordered" evidence="1">
    <location>
        <begin position="445"/>
        <end position="478"/>
    </location>
</feature>
<gene>
    <name evidence="3" type="ORF">KC19_6G098900</name>
</gene>
<dbReference type="OrthoDB" id="629492at2759"/>
<comment type="caution">
    <text evidence="3">The sequence shown here is derived from an EMBL/GenBank/DDBJ whole genome shotgun (WGS) entry which is preliminary data.</text>
</comment>
<evidence type="ECO:0000313" key="4">
    <source>
        <dbReference type="Proteomes" id="UP000822688"/>
    </source>
</evidence>
<feature type="region of interest" description="Disordered" evidence="1">
    <location>
        <begin position="273"/>
        <end position="312"/>
    </location>
</feature>
<feature type="region of interest" description="Disordered" evidence="1">
    <location>
        <begin position="361"/>
        <end position="426"/>
    </location>
</feature>
<feature type="transmembrane region" description="Helical" evidence="2">
    <location>
        <begin position="245"/>
        <end position="265"/>
    </location>
</feature>
<feature type="compositionally biased region" description="Basic and acidic residues" evidence="1">
    <location>
        <begin position="295"/>
        <end position="312"/>
    </location>
</feature>
<keyword evidence="4" id="KW-1185">Reference proteome</keyword>
<accession>A0A8T0HE22</accession>
<feature type="transmembrane region" description="Helical" evidence="2">
    <location>
        <begin position="14"/>
        <end position="32"/>
    </location>
</feature>
<sequence length="890" mass="99044">MCILCLASRWSRRIVTLLPWLIIPLIILWALSQLLPSEFQFEVTSPRLACVGVLLVSLGWYELAMPRLTIWRAKRSAYLKERRRLEVQEAAKWRKEATRLCRNCSSPYRDQKPACGKFVCTFCGHMSRRPVLDVPPSTVNAAGIKASTVASAQSPPFGGYTCDTRGDHSIDTGGGPWVCRIWPKCMKFSVFGASLAWMVGRGAPRGPSSSIKASYGFPLCSQWRAENGNGNLTRWFGKENYRGDFSIFFLVFRVFCIILICLKWLGQKACGGDTGGEETLTDGRRGEENKEDDADNRKGSRGEKARRKAEEKRLARLAREQMEADERRQREEVARLVEERRRLRDEKVEAERVSEREIAAERDKELRQEGEAERRRQEKLRKREVTKDRPGIREAGDDSEKDRKKRDCKLKSSQDQKSNDGVKKLDVARTIPTAKESVKLPLKPVKSDLGTRGTDTKMAGSLKAGRCSRTPRSPVTNSKVQNTISSSAWDNSLVAATNPAKVSGSISNAGVKDTETLCTNKVAPSVQPLNTGYSAWKNMRWNVWGKAAPTTPSEVCATSPALPSNFDLQRAACSDVLDKGDWFGGVNARGDSQRELNNFSDLEADVIIRVNPTNHVAPIGPQQAIHAENFGTLSGKHASTMVSEPWADDFNSRRQSNVDLGVLGGEAEDGNWKMWEAPQLDQIQLPCIKDSSADPLAWMLPLGLSSEMTSPNRLGVSAQLETQLSNCYTSSQPEYNHSSCPVSLPTMSTSLWSDPSFFSSTNLQRQSGVVGPITQGAMEEPITLADDLFYEHPPVLPELQTYNTSLNPGERFTLFSDREFVIDRPLQSDQRSAMDRETLELQESRSKWSVGIPSADWSTSGATNTKNADTNYRDFYSAPSAPSLWSINAT</sequence>
<keyword evidence="2" id="KW-0812">Transmembrane</keyword>
<keyword evidence="2" id="KW-1133">Transmembrane helix</keyword>
<evidence type="ECO:0000313" key="3">
    <source>
        <dbReference type="EMBL" id="KAG0569550.1"/>
    </source>
</evidence>
<evidence type="ECO:0000256" key="1">
    <source>
        <dbReference type="SAM" id="MobiDB-lite"/>
    </source>
</evidence>
<feature type="compositionally biased region" description="Basic and acidic residues" evidence="1">
    <location>
        <begin position="409"/>
        <end position="426"/>
    </location>
</feature>
<proteinExistence type="predicted"/>
<dbReference type="Proteomes" id="UP000822688">
    <property type="component" value="Chromosome 6"/>
</dbReference>
<name>A0A8T0HE22_CERPU</name>
<reference evidence="3 4" key="1">
    <citation type="submission" date="2020-06" db="EMBL/GenBank/DDBJ databases">
        <title>WGS assembly of Ceratodon purpureus strain R40.</title>
        <authorList>
            <person name="Carey S.B."/>
            <person name="Jenkins J."/>
            <person name="Shu S."/>
            <person name="Lovell J.T."/>
            <person name="Sreedasyam A."/>
            <person name="Maumus F."/>
            <person name="Tiley G.P."/>
            <person name="Fernandez-Pozo N."/>
            <person name="Barry K."/>
            <person name="Chen C."/>
            <person name="Wang M."/>
            <person name="Lipzen A."/>
            <person name="Daum C."/>
            <person name="Saski C.A."/>
            <person name="Payton A.C."/>
            <person name="Mcbreen J.C."/>
            <person name="Conrad R.E."/>
            <person name="Kollar L.M."/>
            <person name="Olsson S."/>
            <person name="Huttunen S."/>
            <person name="Landis J.B."/>
            <person name="Wickett N.J."/>
            <person name="Johnson M.G."/>
            <person name="Rensing S.A."/>
            <person name="Grimwood J."/>
            <person name="Schmutz J."/>
            <person name="Mcdaniel S.F."/>
        </authorList>
    </citation>
    <scope>NUCLEOTIDE SEQUENCE [LARGE SCALE GENOMIC DNA]</scope>
    <source>
        <strain evidence="3 4">R40</strain>
    </source>
</reference>
<evidence type="ECO:0000256" key="2">
    <source>
        <dbReference type="SAM" id="Phobius"/>
    </source>
</evidence>
<dbReference type="EMBL" id="CM026427">
    <property type="protein sequence ID" value="KAG0569550.1"/>
    <property type="molecule type" value="Genomic_DNA"/>
</dbReference>
<protein>
    <submittedName>
        <fullName evidence="3">Uncharacterized protein</fullName>
    </submittedName>
</protein>